<feature type="domain" description="PAS" evidence="2">
    <location>
        <begin position="462"/>
        <end position="515"/>
    </location>
</feature>
<evidence type="ECO:0000259" key="3">
    <source>
        <dbReference type="PROSITE" id="PS50887"/>
    </source>
</evidence>
<dbReference type="InterPro" id="IPR035965">
    <property type="entry name" value="PAS-like_dom_sf"/>
</dbReference>
<keyword evidence="1" id="KW-1133">Transmembrane helix</keyword>
<dbReference type="PANTHER" id="PTHR44757:SF2">
    <property type="entry name" value="BIOFILM ARCHITECTURE MAINTENANCE PROTEIN MBAA"/>
    <property type="match status" value="1"/>
</dbReference>
<keyword evidence="5" id="KW-0548">Nucleotidyltransferase</keyword>
<dbReference type="Pfam" id="PF00990">
    <property type="entry name" value="GGDEF"/>
    <property type="match status" value="1"/>
</dbReference>
<dbReference type="InterPro" id="IPR013767">
    <property type="entry name" value="PAS_fold"/>
</dbReference>
<dbReference type="Pfam" id="PF13487">
    <property type="entry name" value="HD_5"/>
    <property type="match status" value="1"/>
</dbReference>
<dbReference type="NCBIfam" id="TIGR00254">
    <property type="entry name" value="GGDEF"/>
    <property type="match status" value="1"/>
</dbReference>
<dbReference type="InterPro" id="IPR029787">
    <property type="entry name" value="Nucleotide_cyclase"/>
</dbReference>
<feature type="transmembrane region" description="Helical" evidence="1">
    <location>
        <begin position="139"/>
        <end position="161"/>
    </location>
</feature>
<dbReference type="SUPFAM" id="SSF55073">
    <property type="entry name" value="Nucleotide cyclase"/>
    <property type="match status" value="1"/>
</dbReference>
<sequence length="920" mass="103302">MNSRKTRILLILLMFFLTPLSLWSVSLPTLDEAIKHMSSPVLLIEAQTKSIVHANPITSTFFSIPHDRLNGRSLLSLLGLKNQSIVDLHGKILSIPQADGPNRKLQASVQSLVSDGTYFYLVMLQDRTAQEHQLTRSRILSISLFTLLIVSVLFIALFLVLQIKLMHKLEEQQKKQVYSIKLLQNFLDSDRRISYVQDETGRLMFVNAALEMFIGKHTDQMLGSTIASLVDPDFAIKLEHLDEEVTTGQRRMEEDIAWNKCIYRISKFPLVLPDGNPGLGTFVMDITEQVGQEEDLKQNLKRSALLVDVLSSYEKPQDQLEVALVRVSELTKSPIGLLLRSDSSNGALHIQAWYGIENPAVKDLPLEVTRLFQTMLADNSALIQNHAPIKCPLFDFFDISCNELTSLCTVAYTVDHELAGIVLLANSPVGYKEQDSYQIKLLFGSVHTSMIKQQKEEELAASRQSLRLILDSTAEGIFGIDQQGLCTFCNASCLSLLGYECEQQLLGKNIHALIHHSTVDGTLINEHDCPIRKTLLTGIGVEMEDEVFWRKDGSCFDVLCYSYPQIKEDAVVGAVVTFTNNTERKANLAKIEYLSFHDQLTGLYNRAYFDETLVAIDHKRAYPISIIVGDVNGLKLTNDIFGHTAGDTLLTDVAKVLSSSCRSSDIISRIGGDEFVILLPNTGSNTAQEIVDRILHNLDSKGVLAGRRSIALGWATKTLKEERIHDLFDAAEDRMYRQKTLGRTETQRQQLEVLTNMLFTKAPKEREHALRVQQHAKRIGELLHASSEDVSLITRAGFYHDIGKVVLDTKLINAKGRDSAMQRQYQEHVISGFRILNTFEETIDLAPLVLHHHERWDGSGYLKGLHGEEIPYISRVLRLAEVWEREGLDEASMETKQAVLNKLAGTEVDPVMVSQILTSL</sequence>
<dbReference type="InterPro" id="IPR013656">
    <property type="entry name" value="PAS_4"/>
</dbReference>
<dbReference type="RefSeq" id="WP_244774478.1">
    <property type="nucleotide sequence ID" value="NZ_CP094929.1"/>
</dbReference>
<dbReference type="SUPFAM" id="SSF55785">
    <property type="entry name" value="PYP-like sensor domain (PAS domain)"/>
    <property type="match status" value="2"/>
</dbReference>
<dbReference type="Gene3D" id="3.30.70.270">
    <property type="match status" value="1"/>
</dbReference>
<dbReference type="SMART" id="SM00091">
    <property type="entry name" value="PAS"/>
    <property type="match status" value="3"/>
</dbReference>
<accession>A0ABY4DES4</accession>
<evidence type="ECO:0000313" key="6">
    <source>
        <dbReference type="Proteomes" id="UP000829708"/>
    </source>
</evidence>
<evidence type="ECO:0000256" key="1">
    <source>
        <dbReference type="SAM" id="Phobius"/>
    </source>
</evidence>
<dbReference type="InterPro" id="IPR000160">
    <property type="entry name" value="GGDEF_dom"/>
</dbReference>
<dbReference type="InterPro" id="IPR003607">
    <property type="entry name" value="HD/PDEase_dom"/>
</dbReference>
<dbReference type="Proteomes" id="UP000829708">
    <property type="component" value="Chromosome"/>
</dbReference>
<dbReference type="InterPro" id="IPR037522">
    <property type="entry name" value="HD_GYP_dom"/>
</dbReference>
<dbReference type="SUPFAM" id="SSF109604">
    <property type="entry name" value="HD-domain/PDEase-like"/>
    <property type="match status" value="1"/>
</dbReference>
<dbReference type="InterPro" id="IPR043128">
    <property type="entry name" value="Rev_trsase/Diguanyl_cyclase"/>
</dbReference>
<dbReference type="SMART" id="SM00267">
    <property type="entry name" value="GGDEF"/>
    <property type="match status" value="1"/>
</dbReference>
<dbReference type="EMBL" id="CP094929">
    <property type="protein sequence ID" value="UOM52312.1"/>
    <property type="molecule type" value="Genomic_DNA"/>
</dbReference>
<evidence type="ECO:0000259" key="2">
    <source>
        <dbReference type="PROSITE" id="PS50112"/>
    </source>
</evidence>
<reference evidence="6" key="1">
    <citation type="journal article" date="2024" name="J Bioinform Genom">
        <title>Complete genome sequence of the type strain bacterium Sphaerochaeta associata GLS2t (VKM B-2742)t.</title>
        <authorList>
            <person name="Troshina O.Y."/>
            <person name="Tepeeva A.N."/>
            <person name="Arzamasceva V.O."/>
            <person name="Whitman W.B."/>
            <person name="Varghese N."/>
            <person name="Shapiro N."/>
            <person name="Woyke T."/>
            <person name="Kripides N.C."/>
            <person name="Vasilenko O.V."/>
        </authorList>
    </citation>
    <scope>NUCLEOTIDE SEQUENCE [LARGE SCALE GENOMIC DNA]</scope>
    <source>
        <strain evidence="6">GLS2T</strain>
    </source>
</reference>
<dbReference type="CDD" id="cd00077">
    <property type="entry name" value="HDc"/>
    <property type="match status" value="1"/>
</dbReference>
<dbReference type="PROSITE" id="PS50887">
    <property type="entry name" value="GGDEF"/>
    <property type="match status" value="1"/>
</dbReference>
<dbReference type="Pfam" id="PF00989">
    <property type="entry name" value="PAS"/>
    <property type="match status" value="1"/>
</dbReference>
<dbReference type="InterPro" id="IPR052155">
    <property type="entry name" value="Biofilm_reg_signaling"/>
</dbReference>
<gene>
    <name evidence="5" type="ORF">MUG09_05930</name>
</gene>
<dbReference type="EC" id="2.7.7.65" evidence="5"/>
<keyword evidence="1" id="KW-0812">Transmembrane</keyword>
<dbReference type="PROSITE" id="PS50112">
    <property type="entry name" value="PAS"/>
    <property type="match status" value="2"/>
</dbReference>
<dbReference type="PROSITE" id="PS51832">
    <property type="entry name" value="HD_GYP"/>
    <property type="match status" value="1"/>
</dbReference>
<evidence type="ECO:0000313" key="5">
    <source>
        <dbReference type="EMBL" id="UOM52312.1"/>
    </source>
</evidence>
<proteinExistence type="predicted"/>
<dbReference type="NCBIfam" id="TIGR00229">
    <property type="entry name" value="sensory_box"/>
    <property type="match status" value="1"/>
</dbReference>
<dbReference type="InterPro" id="IPR000014">
    <property type="entry name" value="PAS"/>
</dbReference>
<dbReference type="Pfam" id="PF08448">
    <property type="entry name" value="PAS_4"/>
    <property type="match status" value="1"/>
</dbReference>
<feature type="domain" description="HD-GYP" evidence="4">
    <location>
        <begin position="743"/>
        <end position="920"/>
    </location>
</feature>
<feature type="domain" description="PAS" evidence="2">
    <location>
        <begin position="179"/>
        <end position="249"/>
    </location>
</feature>
<dbReference type="CDD" id="cd00130">
    <property type="entry name" value="PAS"/>
    <property type="match status" value="1"/>
</dbReference>
<dbReference type="Gene3D" id="3.30.450.20">
    <property type="entry name" value="PAS domain"/>
    <property type="match status" value="2"/>
</dbReference>
<protein>
    <submittedName>
        <fullName evidence="5">Diguanylate cyclase</fullName>
        <ecNumber evidence="5">2.7.7.65</ecNumber>
    </submittedName>
</protein>
<dbReference type="Gene3D" id="1.10.3210.10">
    <property type="entry name" value="Hypothetical protein af1432"/>
    <property type="match status" value="1"/>
</dbReference>
<feature type="domain" description="GGDEF" evidence="3">
    <location>
        <begin position="622"/>
        <end position="751"/>
    </location>
</feature>
<dbReference type="GO" id="GO:0052621">
    <property type="term" value="F:diguanylate cyclase activity"/>
    <property type="evidence" value="ECO:0007669"/>
    <property type="project" value="UniProtKB-EC"/>
</dbReference>
<organism evidence="5 6">
    <name type="scientific">Sphaerochaeta associata</name>
    <dbReference type="NCBI Taxonomy" id="1129264"/>
    <lineage>
        <taxon>Bacteria</taxon>
        <taxon>Pseudomonadati</taxon>
        <taxon>Spirochaetota</taxon>
        <taxon>Spirochaetia</taxon>
        <taxon>Spirochaetales</taxon>
        <taxon>Sphaerochaetaceae</taxon>
        <taxon>Sphaerochaeta</taxon>
    </lineage>
</organism>
<keyword evidence="5" id="KW-0808">Transferase</keyword>
<evidence type="ECO:0000259" key="4">
    <source>
        <dbReference type="PROSITE" id="PS51832"/>
    </source>
</evidence>
<dbReference type="CDD" id="cd01949">
    <property type="entry name" value="GGDEF"/>
    <property type="match status" value="1"/>
</dbReference>
<dbReference type="PANTHER" id="PTHR44757">
    <property type="entry name" value="DIGUANYLATE CYCLASE DGCP"/>
    <property type="match status" value="1"/>
</dbReference>
<keyword evidence="1" id="KW-0472">Membrane</keyword>
<keyword evidence="6" id="KW-1185">Reference proteome</keyword>
<name>A0ABY4DES4_9SPIR</name>